<dbReference type="InterPro" id="IPR042981">
    <property type="entry name" value="RNF11_RING-H2"/>
</dbReference>
<dbReference type="InterPro" id="IPR052804">
    <property type="entry name" value="UEC_component"/>
</dbReference>
<name>A0A5J4NT33_9TREM</name>
<feature type="compositionally biased region" description="Polar residues" evidence="5">
    <location>
        <begin position="184"/>
        <end position="198"/>
    </location>
</feature>
<dbReference type="PANTHER" id="PTHR46359:SF2">
    <property type="entry name" value="GEO07743P1"/>
    <property type="match status" value="1"/>
</dbReference>
<evidence type="ECO:0000256" key="3">
    <source>
        <dbReference type="ARBA" id="ARBA00022833"/>
    </source>
</evidence>
<evidence type="ECO:0000313" key="7">
    <source>
        <dbReference type="EMBL" id="KAA3678662.1"/>
    </source>
</evidence>
<keyword evidence="2 4" id="KW-0863">Zinc-finger</keyword>
<dbReference type="PROSITE" id="PS50089">
    <property type="entry name" value="ZF_RING_2"/>
    <property type="match status" value="1"/>
</dbReference>
<evidence type="ECO:0000313" key="8">
    <source>
        <dbReference type="Proteomes" id="UP000324629"/>
    </source>
</evidence>
<dbReference type="AlphaFoldDB" id="A0A5J4NT33"/>
<keyword evidence="3" id="KW-0862">Zinc</keyword>
<keyword evidence="1" id="KW-0479">Metal-binding</keyword>
<dbReference type="GO" id="GO:0006511">
    <property type="term" value="P:ubiquitin-dependent protein catabolic process"/>
    <property type="evidence" value="ECO:0007669"/>
    <property type="project" value="TreeGrafter"/>
</dbReference>
<dbReference type="EMBL" id="QNGE01001009">
    <property type="protein sequence ID" value="KAA3678662.1"/>
    <property type="molecule type" value="Genomic_DNA"/>
</dbReference>
<evidence type="ECO:0000259" key="6">
    <source>
        <dbReference type="PROSITE" id="PS50089"/>
    </source>
</evidence>
<accession>A0A5J4NT33</accession>
<dbReference type="InterPro" id="IPR001841">
    <property type="entry name" value="Znf_RING"/>
</dbReference>
<proteinExistence type="predicted"/>
<dbReference type="GO" id="GO:0008270">
    <property type="term" value="F:zinc ion binding"/>
    <property type="evidence" value="ECO:0007669"/>
    <property type="project" value="UniProtKB-KW"/>
</dbReference>
<evidence type="ECO:0000256" key="5">
    <source>
        <dbReference type="SAM" id="MobiDB-lite"/>
    </source>
</evidence>
<feature type="compositionally biased region" description="Polar residues" evidence="5">
    <location>
        <begin position="205"/>
        <end position="215"/>
    </location>
</feature>
<gene>
    <name evidence="7" type="ORF">DEA37_0003364</name>
</gene>
<dbReference type="CDD" id="cd16468">
    <property type="entry name" value="RING-H2_RNF11"/>
    <property type="match status" value="1"/>
</dbReference>
<comment type="caution">
    <text evidence="7">The sequence shown here is derived from an EMBL/GenBank/DDBJ whole genome shotgun (WGS) entry which is preliminary data.</text>
</comment>
<dbReference type="SUPFAM" id="SSF57850">
    <property type="entry name" value="RING/U-box"/>
    <property type="match status" value="1"/>
</dbReference>
<feature type="region of interest" description="Disordered" evidence="5">
    <location>
        <begin position="172"/>
        <end position="215"/>
    </location>
</feature>
<dbReference type="SMART" id="SM00184">
    <property type="entry name" value="RING"/>
    <property type="match status" value="1"/>
</dbReference>
<reference evidence="7 8" key="1">
    <citation type="journal article" date="2019" name="Gigascience">
        <title>Whole-genome sequence of the oriental lung fluke Paragonimus westermani.</title>
        <authorList>
            <person name="Oey H."/>
            <person name="Zakrzewski M."/>
            <person name="Narain K."/>
            <person name="Devi K.R."/>
            <person name="Agatsuma T."/>
            <person name="Nawaratna S."/>
            <person name="Gobert G.N."/>
            <person name="Jones M.K."/>
            <person name="Ragan M.A."/>
            <person name="McManus D.P."/>
            <person name="Krause L."/>
        </authorList>
    </citation>
    <scope>NUCLEOTIDE SEQUENCE [LARGE SCALE GENOMIC DNA]</scope>
    <source>
        <strain evidence="7 8">IND2009</strain>
    </source>
</reference>
<dbReference type="InterPro" id="IPR013083">
    <property type="entry name" value="Znf_RING/FYVE/PHD"/>
</dbReference>
<protein>
    <submittedName>
        <fullName evidence="7">E3 ubiquitin-protein ligase RNF11</fullName>
    </submittedName>
</protein>
<dbReference type="PANTHER" id="PTHR46359">
    <property type="entry name" value="GEO07743P1"/>
    <property type="match status" value="1"/>
</dbReference>
<evidence type="ECO:0000256" key="4">
    <source>
        <dbReference type="PROSITE-ProRule" id="PRU00175"/>
    </source>
</evidence>
<dbReference type="GO" id="GO:0000151">
    <property type="term" value="C:ubiquitin ligase complex"/>
    <property type="evidence" value="ECO:0007669"/>
    <property type="project" value="TreeGrafter"/>
</dbReference>
<dbReference type="Gene3D" id="3.30.40.10">
    <property type="entry name" value="Zinc/RING finger domain, C3HC4 (zinc finger)"/>
    <property type="match status" value="1"/>
</dbReference>
<evidence type="ECO:0000256" key="1">
    <source>
        <dbReference type="ARBA" id="ARBA00022723"/>
    </source>
</evidence>
<keyword evidence="8" id="KW-1185">Reference proteome</keyword>
<dbReference type="Pfam" id="PF13639">
    <property type="entry name" value="zf-RING_2"/>
    <property type="match status" value="1"/>
</dbReference>
<evidence type="ECO:0000256" key="2">
    <source>
        <dbReference type="ARBA" id="ARBA00022771"/>
    </source>
</evidence>
<organism evidence="7 8">
    <name type="scientific">Paragonimus westermani</name>
    <dbReference type="NCBI Taxonomy" id="34504"/>
    <lineage>
        <taxon>Eukaryota</taxon>
        <taxon>Metazoa</taxon>
        <taxon>Spiralia</taxon>
        <taxon>Lophotrochozoa</taxon>
        <taxon>Platyhelminthes</taxon>
        <taxon>Trematoda</taxon>
        <taxon>Digenea</taxon>
        <taxon>Plagiorchiida</taxon>
        <taxon>Troglotremata</taxon>
        <taxon>Troglotrematidae</taxon>
        <taxon>Paragonimus</taxon>
    </lineage>
</organism>
<dbReference type="Proteomes" id="UP000324629">
    <property type="component" value="Unassembled WGS sequence"/>
</dbReference>
<dbReference type="GO" id="GO:0061630">
    <property type="term" value="F:ubiquitin protein ligase activity"/>
    <property type="evidence" value="ECO:0007669"/>
    <property type="project" value="TreeGrafter"/>
</dbReference>
<sequence length="215" mass="24198">MKQKVNTERHIIVSEIDTPMEQNSWLANPDSNFVQKLGMQYIQHTGHFTLRIQQSAMFDTHKRAEKTPVYHPHPGVSIPAGELTEEEQLQIVKRMDMLQFLPLETYVPASKDKLKECIICMCELKLNDCVRFLPCLHSFHRICIDEWLMRSLSCPSCLRPVDLFNVAHGNDDGAKSEPAATATDGRSASSTDVVNTAESKADVQSLRSPSVLSDT</sequence>
<feature type="domain" description="RING-type" evidence="6">
    <location>
        <begin position="117"/>
        <end position="157"/>
    </location>
</feature>